<dbReference type="SUPFAM" id="SSF53756">
    <property type="entry name" value="UDP-Glycosyltransferase/glycogen phosphorylase"/>
    <property type="match status" value="1"/>
</dbReference>
<dbReference type="GO" id="GO:0005992">
    <property type="term" value="P:trehalose biosynthetic process"/>
    <property type="evidence" value="ECO:0007669"/>
    <property type="project" value="InterPro"/>
</dbReference>
<dbReference type="Gene3D" id="3.40.50.2000">
    <property type="entry name" value="Glycogen Phosphorylase B"/>
    <property type="match status" value="2"/>
</dbReference>
<dbReference type="GO" id="GO:0003825">
    <property type="term" value="F:alpha,alpha-trehalose-phosphate synthase (UDP-forming) activity"/>
    <property type="evidence" value="ECO:0007669"/>
    <property type="project" value="TreeGrafter"/>
</dbReference>
<protein>
    <submittedName>
        <fullName evidence="3">Trehalose-phosphatase</fullName>
    </submittedName>
</protein>
<proteinExistence type="inferred from homology"/>
<dbReference type="Pfam" id="PF00982">
    <property type="entry name" value="Glyco_transf_20"/>
    <property type="match status" value="1"/>
</dbReference>
<organism evidence="3 4">
    <name type="scientific">Turneriella parva (strain ATCC BAA-1111 / DSM 21527 / NCTC 11395 / H)</name>
    <name type="common">Leptospira parva</name>
    <dbReference type="NCBI Taxonomy" id="869212"/>
    <lineage>
        <taxon>Bacteria</taxon>
        <taxon>Pseudomonadati</taxon>
        <taxon>Spirochaetota</taxon>
        <taxon>Spirochaetia</taxon>
        <taxon>Leptospirales</taxon>
        <taxon>Leptospiraceae</taxon>
        <taxon>Turneriella</taxon>
    </lineage>
</organism>
<accession>I4B187</accession>
<dbReference type="InterPro" id="IPR023214">
    <property type="entry name" value="HAD_sf"/>
</dbReference>
<dbReference type="KEGG" id="tpx:Turpa_0388"/>
<dbReference type="PATRIC" id="fig|869212.3.peg.359"/>
<comment type="similarity">
    <text evidence="1">In the C-terminal section; belongs to the trehalose phosphatase family.</text>
</comment>
<dbReference type="HOGENOM" id="CLU_002351_3_3_12"/>
<dbReference type="InterPro" id="IPR036412">
    <property type="entry name" value="HAD-like_sf"/>
</dbReference>
<dbReference type="EMBL" id="CP002959">
    <property type="protein sequence ID" value="AFM11044.1"/>
    <property type="molecule type" value="Genomic_DNA"/>
</dbReference>
<dbReference type="NCBIfam" id="TIGR00685">
    <property type="entry name" value="T6PP"/>
    <property type="match status" value="1"/>
</dbReference>
<name>I4B187_TURPD</name>
<evidence type="ECO:0000256" key="2">
    <source>
        <dbReference type="ARBA" id="ARBA00008799"/>
    </source>
</evidence>
<dbReference type="CDD" id="cd01627">
    <property type="entry name" value="HAD_TPP"/>
    <property type="match status" value="1"/>
</dbReference>
<dbReference type="CDD" id="cd03788">
    <property type="entry name" value="GT20_TPS"/>
    <property type="match status" value="1"/>
</dbReference>
<dbReference type="RefSeq" id="WP_014801564.1">
    <property type="nucleotide sequence ID" value="NC_018020.1"/>
</dbReference>
<dbReference type="STRING" id="869212.Turpa_0388"/>
<dbReference type="GO" id="GO:0004805">
    <property type="term" value="F:trehalose-phosphatase activity"/>
    <property type="evidence" value="ECO:0007669"/>
    <property type="project" value="TreeGrafter"/>
</dbReference>
<comment type="similarity">
    <text evidence="2">Belongs to the glycosyltransferase 20 family.</text>
</comment>
<dbReference type="OrthoDB" id="9761633at2"/>
<evidence type="ECO:0000313" key="3">
    <source>
        <dbReference type="EMBL" id="AFM11044.1"/>
    </source>
</evidence>
<dbReference type="Pfam" id="PF02358">
    <property type="entry name" value="Trehalose_PPase"/>
    <property type="match status" value="1"/>
</dbReference>
<dbReference type="Gene3D" id="3.30.70.1020">
    <property type="entry name" value="Trehalose-6-phosphate phosphatase related protein, domain 2"/>
    <property type="match status" value="1"/>
</dbReference>
<dbReference type="PANTHER" id="PTHR10788:SF106">
    <property type="entry name" value="BCDNA.GH08860"/>
    <property type="match status" value="1"/>
</dbReference>
<gene>
    <name evidence="3" type="ordered locus">Turpa_0388</name>
</gene>
<dbReference type="AlphaFoldDB" id="I4B187"/>
<dbReference type="InterPro" id="IPR006379">
    <property type="entry name" value="HAD-SF_hydro_IIB"/>
</dbReference>
<dbReference type="InterPro" id="IPR003337">
    <property type="entry name" value="Trehalose_PPase"/>
</dbReference>
<dbReference type="GO" id="GO:0005829">
    <property type="term" value="C:cytosol"/>
    <property type="evidence" value="ECO:0007669"/>
    <property type="project" value="TreeGrafter"/>
</dbReference>
<dbReference type="SUPFAM" id="SSF56784">
    <property type="entry name" value="HAD-like"/>
    <property type="match status" value="1"/>
</dbReference>
<dbReference type="PANTHER" id="PTHR10788">
    <property type="entry name" value="TREHALOSE-6-PHOSPHATE SYNTHASE"/>
    <property type="match status" value="1"/>
</dbReference>
<evidence type="ECO:0000313" key="4">
    <source>
        <dbReference type="Proteomes" id="UP000006048"/>
    </source>
</evidence>
<dbReference type="Gene3D" id="3.40.50.1000">
    <property type="entry name" value="HAD superfamily/HAD-like"/>
    <property type="match status" value="1"/>
</dbReference>
<dbReference type="InterPro" id="IPR001830">
    <property type="entry name" value="Glyco_trans_20"/>
</dbReference>
<reference evidence="3 4" key="1">
    <citation type="submission" date="2012-06" db="EMBL/GenBank/DDBJ databases">
        <title>The complete chromosome of genome of Turneriella parva DSM 21527.</title>
        <authorList>
            <consortium name="US DOE Joint Genome Institute (JGI-PGF)"/>
            <person name="Lucas S."/>
            <person name="Han J."/>
            <person name="Lapidus A."/>
            <person name="Bruce D."/>
            <person name="Goodwin L."/>
            <person name="Pitluck S."/>
            <person name="Peters L."/>
            <person name="Kyrpides N."/>
            <person name="Mavromatis K."/>
            <person name="Ivanova N."/>
            <person name="Mikhailova N."/>
            <person name="Chertkov O."/>
            <person name="Detter J.C."/>
            <person name="Tapia R."/>
            <person name="Han C."/>
            <person name="Land M."/>
            <person name="Hauser L."/>
            <person name="Markowitz V."/>
            <person name="Cheng J.-F."/>
            <person name="Hugenholtz P."/>
            <person name="Woyke T."/>
            <person name="Wu D."/>
            <person name="Gronow S."/>
            <person name="Wellnitz S."/>
            <person name="Brambilla E."/>
            <person name="Klenk H.-P."/>
            <person name="Eisen J.A."/>
        </authorList>
    </citation>
    <scope>NUCLEOTIDE SEQUENCE [LARGE SCALE GENOMIC DNA]</scope>
    <source>
        <strain evidence="4">ATCC BAA-1111 / DSM 21527 / NCTC 11395 / H</strain>
    </source>
</reference>
<keyword evidence="4" id="KW-1185">Reference proteome</keyword>
<dbReference type="Proteomes" id="UP000006048">
    <property type="component" value="Chromosome"/>
</dbReference>
<dbReference type="NCBIfam" id="TIGR01484">
    <property type="entry name" value="HAD-SF-IIB"/>
    <property type="match status" value="1"/>
</dbReference>
<dbReference type="NCBIfam" id="NF011071">
    <property type="entry name" value="PRK14501.1"/>
    <property type="match status" value="1"/>
</dbReference>
<sequence>MQLIVVSNRLPFEFRESGGRMRVKQSTGGVATGINSYIASRRKETENFQHKWVGWPGEIAPEKFAAYSESVGDTFVPVFLSPDQMEKFYDGFCNKTLWPLFHSFPMLTQYDDEYWRVYVEVNIEYCNRIAEIVKPGDIIFVNDYHLMLLPRLLRDLFPENQICFFLHIPFPHFELFRLLPGRWRADLLAGLVAADLVGFHTHEYREHFLHCVRRILGFEHALGEITVQDRVCKAETFPMGIDYDLYAGDGAQAGQELSVPGLRKILSIDRLDYTKGILNRLEGYRLFLEKFPAMHGRVQLHVVAVPSRVGVDKYQDLKTQLDEQIGRINGRFSRADWAPIFYQYTNLSTREVIGLYRTTDIALVTPLRDGMNLIAKEYLAARTDGSGVLILSEMAGAAGELTGAIMINPNSCSEIADAIKQALEIPRSEQIERNEPMRAYLREQNIHSWLGEIMECLNETQQSRNSERKKYLAFDVERSVVEAYRSAKRRSLFLDYDGTLVGFAAKPEDAVPGPGLISVLQNLCDDARTDLFIVSGRNREFLSLHFADKRIGLVAEHGAFYRPAHSSEWTPLVPAGADWFLKIAPIMQKYHRRLPGTTIEQKERSIVFHYRRAQGDMGFIRERILELYDTLLQFTASMNIDVIQGNNNVEVRNNGVNKGVALMALSRHQRYDFILAAGDDTTDEDMFRMLPATSHTIKVGRARSAARYILRDQTEVISFLAKLSAH</sequence>
<evidence type="ECO:0000256" key="1">
    <source>
        <dbReference type="ARBA" id="ARBA00006330"/>
    </source>
</evidence>